<dbReference type="Gene3D" id="1.10.490.50">
    <property type="entry name" value="Antibiotic binding domain of TipA-like multidrug resistance regulators"/>
    <property type="match status" value="1"/>
</dbReference>
<keyword evidence="3" id="KW-1185">Reference proteome</keyword>
<gene>
    <name evidence="2" type="ORF">SAMN05421811_116198</name>
</gene>
<dbReference type="Proteomes" id="UP000199361">
    <property type="component" value="Unassembled WGS sequence"/>
</dbReference>
<protein>
    <submittedName>
        <fullName evidence="2">TipAS antibiotic-recognition domain-containing protein</fullName>
    </submittedName>
</protein>
<dbReference type="Pfam" id="PF07739">
    <property type="entry name" value="TipAS"/>
    <property type="match status" value="1"/>
</dbReference>
<dbReference type="InterPro" id="IPR036244">
    <property type="entry name" value="TipA-like_antibiotic-bd"/>
</dbReference>
<dbReference type="STRING" id="568860.SAMN05421811_116198"/>
<dbReference type="InterPro" id="IPR012925">
    <property type="entry name" value="TipAS_dom"/>
</dbReference>
<accession>A0A1I0LGN3</accession>
<reference evidence="2 3" key="1">
    <citation type="submission" date="2016-10" db="EMBL/GenBank/DDBJ databases">
        <authorList>
            <person name="de Groot N.N."/>
        </authorList>
    </citation>
    <scope>NUCLEOTIDE SEQUENCE [LARGE SCALE GENOMIC DNA]</scope>
    <source>
        <strain evidence="2 3">CGMCC 4.5598</strain>
    </source>
</reference>
<evidence type="ECO:0000259" key="1">
    <source>
        <dbReference type="Pfam" id="PF07739"/>
    </source>
</evidence>
<sequence length="63" mass="7496">MARTPGADYRELSRLWTPTAEQYAHLGRMQVEDERFRENYERIADGLAVYMRDAMAAYARRIR</sequence>
<dbReference type="SUPFAM" id="SSF89082">
    <property type="entry name" value="Antibiotic binding domain of TipA-like multidrug resistance regulators"/>
    <property type="match status" value="1"/>
</dbReference>
<evidence type="ECO:0000313" key="3">
    <source>
        <dbReference type="Proteomes" id="UP000199361"/>
    </source>
</evidence>
<feature type="domain" description="TipAS antibiotic-recognition" evidence="1">
    <location>
        <begin position="12"/>
        <end position="58"/>
    </location>
</feature>
<proteinExistence type="predicted"/>
<dbReference type="EMBL" id="FOHX01000016">
    <property type="protein sequence ID" value="SEU39268.1"/>
    <property type="molecule type" value="Genomic_DNA"/>
</dbReference>
<organism evidence="2 3">
    <name type="scientific">Nonomuraea wenchangensis</name>
    <dbReference type="NCBI Taxonomy" id="568860"/>
    <lineage>
        <taxon>Bacteria</taxon>
        <taxon>Bacillati</taxon>
        <taxon>Actinomycetota</taxon>
        <taxon>Actinomycetes</taxon>
        <taxon>Streptosporangiales</taxon>
        <taxon>Streptosporangiaceae</taxon>
        <taxon>Nonomuraea</taxon>
    </lineage>
</organism>
<dbReference type="RefSeq" id="WP_245775271.1">
    <property type="nucleotide sequence ID" value="NZ_FOHX01000016.1"/>
</dbReference>
<dbReference type="AlphaFoldDB" id="A0A1I0LGN3"/>
<name>A0A1I0LGN3_9ACTN</name>
<evidence type="ECO:0000313" key="2">
    <source>
        <dbReference type="EMBL" id="SEU39268.1"/>
    </source>
</evidence>